<dbReference type="AlphaFoldDB" id="A0A9P1A1E7"/>
<reference evidence="1" key="1">
    <citation type="submission" date="2022-07" db="EMBL/GenBank/DDBJ databases">
        <authorList>
            <person name="Macas J."/>
            <person name="Novak P."/>
            <person name="Neumann P."/>
        </authorList>
    </citation>
    <scope>NUCLEOTIDE SEQUENCE</scope>
</reference>
<protein>
    <submittedName>
        <fullName evidence="1">Uncharacterized protein</fullName>
    </submittedName>
</protein>
<keyword evidence="2" id="KW-1185">Reference proteome</keyword>
<dbReference type="Proteomes" id="UP001152484">
    <property type="component" value="Unassembled WGS sequence"/>
</dbReference>
<proteinExistence type="predicted"/>
<evidence type="ECO:0000313" key="2">
    <source>
        <dbReference type="Proteomes" id="UP001152484"/>
    </source>
</evidence>
<dbReference type="OrthoDB" id="1657402at2759"/>
<comment type="caution">
    <text evidence="1">The sequence shown here is derived from an EMBL/GenBank/DDBJ whole genome shotgun (WGS) entry which is preliminary data.</text>
</comment>
<name>A0A9P1A1E7_CUSEU</name>
<evidence type="ECO:0000313" key="1">
    <source>
        <dbReference type="EMBL" id="CAH9119989.1"/>
    </source>
</evidence>
<gene>
    <name evidence="1" type="ORF">CEURO_LOCUS22560</name>
</gene>
<sequence length="116" mass="13366">MKVKYANMCEKSVSTSTKVTMEGFTEKVVNPMKSLDLYESRGSPIMLSKLFRIGPSHLCQANSRFGICSGEVRRKWRFIRQPPHGIQHSRFIIEQEIKINEAQKHWASFCCDATKI</sequence>
<organism evidence="1 2">
    <name type="scientific">Cuscuta europaea</name>
    <name type="common">European dodder</name>
    <dbReference type="NCBI Taxonomy" id="41803"/>
    <lineage>
        <taxon>Eukaryota</taxon>
        <taxon>Viridiplantae</taxon>
        <taxon>Streptophyta</taxon>
        <taxon>Embryophyta</taxon>
        <taxon>Tracheophyta</taxon>
        <taxon>Spermatophyta</taxon>
        <taxon>Magnoliopsida</taxon>
        <taxon>eudicotyledons</taxon>
        <taxon>Gunneridae</taxon>
        <taxon>Pentapetalae</taxon>
        <taxon>asterids</taxon>
        <taxon>lamiids</taxon>
        <taxon>Solanales</taxon>
        <taxon>Convolvulaceae</taxon>
        <taxon>Cuscuteae</taxon>
        <taxon>Cuscuta</taxon>
        <taxon>Cuscuta subgen. Cuscuta</taxon>
    </lineage>
</organism>
<dbReference type="EMBL" id="CAMAPE010000082">
    <property type="protein sequence ID" value="CAH9119989.1"/>
    <property type="molecule type" value="Genomic_DNA"/>
</dbReference>
<accession>A0A9P1A1E7</accession>